<dbReference type="Proteomes" id="UP001556098">
    <property type="component" value="Unassembled WGS sequence"/>
</dbReference>
<organism evidence="5 6">
    <name type="scientific">Sulfitobacter sediminis</name>
    <dbReference type="NCBI Taxonomy" id="3234186"/>
    <lineage>
        <taxon>Bacteria</taxon>
        <taxon>Pseudomonadati</taxon>
        <taxon>Pseudomonadota</taxon>
        <taxon>Alphaproteobacteria</taxon>
        <taxon>Rhodobacterales</taxon>
        <taxon>Roseobacteraceae</taxon>
        <taxon>Sulfitobacter</taxon>
    </lineage>
</organism>
<feature type="domain" description="IclR-ED" evidence="4">
    <location>
        <begin position="61"/>
        <end position="243"/>
    </location>
</feature>
<dbReference type="PROSITE" id="PS51078">
    <property type="entry name" value="ICLR_ED"/>
    <property type="match status" value="1"/>
</dbReference>
<evidence type="ECO:0000259" key="4">
    <source>
        <dbReference type="PROSITE" id="PS51078"/>
    </source>
</evidence>
<dbReference type="InterPro" id="IPR036388">
    <property type="entry name" value="WH-like_DNA-bd_sf"/>
</dbReference>
<dbReference type="Pfam" id="PF09339">
    <property type="entry name" value="HTH_IclR"/>
    <property type="match status" value="1"/>
</dbReference>
<dbReference type="EMBL" id="JBFNXX010000027">
    <property type="protein sequence ID" value="MEW9922000.1"/>
    <property type="molecule type" value="Genomic_DNA"/>
</dbReference>
<dbReference type="Gene3D" id="3.30.450.40">
    <property type="match status" value="1"/>
</dbReference>
<name>A0ABV3RSM2_9RHOB</name>
<dbReference type="InterPro" id="IPR005471">
    <property type="entry name" value="Tscrpt_reg_IclR_N"/>
</dbReference>
<evidence type="ECO:0000256" key="3">
    <source>
        <dbReference type="ARBA" id="ARBA00023163"/>
    </source>
</evidence>
<reference evidence="5 6" key="1">
    <citation type="submission" date="2024-07" db="EMBL/GenBank/DDBJ databases">
        <title>Marimonas sp.nov., isolated from tidal-flat sediment.</title>
        <authorList>
            <person name="Jayan J.N."/>
            <person name="Lee S.S."/>
        </authorList>
    </citation>
    <scope>NUCLEOTIDE SEQUENCE [LARGE SCALE GENOMIC DNA]</scope>
    <source>
        <strain evidence="5 6">MJW-29</strain>
    </source>
</reference>
<evidence type="ECO:0000313" key="6">
    <source>
        <dbReference type="Proteomes" id="UP001556098"/>
    </source>
</evidence>
<keyword evidence="1" id="KW-0805">Transcription regulation</keyword>
<comment type="caution">
    <text evidence="5">The sequence shown here is derived from an EMBL/GenBank/DDBJ whole genome shotgun (WGS) entry which is preliminary data.</text>
</comment>
<protein>
    <submittedName>
        <fullName evidence="5">IclR family transcriptional regulator</fullName>
    </submittedName>
</protein>
<gene>
    <name evidence="5" type="ORF">AB2B41_20540</name>
</gene>
<sequence length="253" mass="27027">MHLERLALILEVVGQKGRATVADICGQTDLPKPTAYRLVQDLVFSGLLEAPARGQFTIGTRLKRIASSDYSDPALLEVIEPVLSGAASEFGAAFFLSRLRGHWVEIIHVATPQTGVSYLHPGMGKRPIHACSCAKAIAALSPALLSHDELKGQLKRYTERTITNRKDLEKELAAIRAKGYAECVEELERGISSVAVTLAKTGVGSTLSIGATASVRVFTPAMRIKVGQALAEISHGLSSALGWDDADANRQSA</sequence>
<evidence type="ECO:0000313" key="5">
    <source>
        <dbReference type="EMBL" id="MEW9922000.1"/>
    </source>
</evidence>
<keyword evidence="3" id="KW-0804">Transcription</keyword>
<dbReference type="InterPro" id="IPR050707">
    <property type="entry name" value="HTH_MetabolicPath_Reg"/>
</dbReference>
<dbReference type="InterPro" id="IPR029016">
    <property type="entry name" value="GAF-like_dom_sf"/>
</dbReference>
<dbReference type="Gene3D" id="1.10.10.10">
    <property type="entry name" value="Winged helix-like DNA-binding domain superfamily/Winged helix DNA-binding domain"/>
    <property type="match status" value="1"/>
</dbReference>
<dbReference type="PANTHER" id="PTHR30136:SF24">
    <property type="entry name" value="HTH-TYPE TRANSCRIPTIONAL REPRESSOR ALLR"/>
    <property type="match status" value="1"/>
</dbReference>
<keyword evidence="2" id="KW-0238">DNA-binding</keyword>
<keyword evidence="6" id="KW-1185">Reference proteome</keyword>
<proteinExistence type="predicted"/>
<dbReference type="InterPro" id="IPR036390">
    <property type="entry name" value="WH_DNA-bd_sf"/>
</dbReference>
<dbReference type="Pfam" id="PF01614">
    <property type="entry name" value="IclR_C"/>
    <property type="match status" value="1"/>
</dbReference>
<dbReference type="RefSeq" id="WP_367879699.1">
    <property type="nucleotide sequence ID" value="NZ_JBFNXX010000027.1"/>
</dbReference>
<evidence type="ECO:0000256" key="2">
    <source>
        <dbReference type="ARBA" id="ARBA00023125"/>
    </source>
</evidence>
<dbReference type="SUPFAM" id="SSF46785">
    <property type="entry name" value="Winged helix' DNA-binding domain"/>
    <property type="match status" value="1"/>
</dbReference>
<accession>A0ABV3RSM2</accession>
<dbReference type="SUPFAM" id="SSF55781">
    <property type="entry name" value="GAF domain-like"/>
    <property type="match status" value="1"/>
</dbReference>
<dbReference type="SMART" id="SM00346">
    <property type="entry name" value="HTH_ICLR"/>
    <property type="match status" value="1"/>
</dbReference>
<dbReference type="PANTHER" id="PTHR30136">
    <property type="entry name" value="HELIX-TURN-HELIX TRANSCRIPTIONAL REGULATOR, ICLR FAMILY"/>
    <property type="match status" value="1"/>
</dbReference>
<evidence type="ECO:0000256" key="1">
    <source>
        <dbReference type="ARBA" id="ARBA00023015"/>
    </source>
</evidence>
<dbReference type="InterPro" id="IPR014757">
    <property type="entry name" value="Tscrpt_reg_IclR_C"/>
</dbReference>